<dbReference type="EMBL" id="MU858250">
    <property type="protein sequence ID" value="KAK4208279.1"/>
    <property type="molecule type" value="Genomic_DNA"/>
</dbReference>
<evidence type="ECO:0000313" key="1">
    <source>
        <dbReference type="EMBL" id="KAK4208279.1"/>
    </source>
</evidence>
<dbReference type="AlphaFoldDB" id="A0AAN6XWM9"/>
<reference evidence="1" key="1">
    <citation type="journal article" date="2023" name="Mol. Phylogenet. Evol.">
        <title>Genome-scale phylogeny and comparative genomics of the fungal order Sordariales.</title>
        <authorList>
            <person name="Hensen N."/>
            <person name="Bonometti L."/>
            <person name="Westerberg I."/>
            <person name="Brannstrom I.O."/>
            <person name="Guillou S."/>
            <person name="Cros-Aarteil S."/>
            <person name="Calhoun S."/>
            <person name="Haridas S."/>
            <person name="Kuo A."/>
            <person name="Mondo S."/>
            <person name="Pangilinan J."/>
            <person name="Riley R."/>
            <person name="LaButti K."/>
            <person name="Andreopoulos B."/>
            <person name="Lipzen A."/>
            <person name="Chen C."/>
            <person name="Yan M."/>
            <person name="Daum C."/>
            <person name="Ng V."/>
            <person name="Clum A."/>
            <person name="Steindorff A."/>
            <person name="Ohm R.A."/>
            <person name="Martin F."/>
            <person name="Silar P."/>
            <person name="Natvig D.O."/>
            <person name="Lalanne C."/>
            <person name="Gautier V."/>
            <person name="Ament-Velasquez S.L."/>
            <person name="Kruys A."/>
            <person name="Hutchinson M.I."/>
            <person name="Powell A.J."/>
            <person name="Barry K."/>
            <person name="Miller A.N."/>
            <person name="Grigoriev I.V."/>
            <person name="Debuchy R."/>
            <person name="Gladieux P."/>
            <person name="Hiltunen Thoren M."/>
            <person name="Johannesson H."/>
        </authorList>
    </citation>
    <scope>NUCLEOTIDE SEQUENCE</scope>
    <source>
        <strain evidence="1">PSN293</strain>
    </source>
</reference>
<evidence type="ECO:0000313" key="2">
    <source>
        <dbReference type="Proteomes" id="UP001301769"/>
    </source>
</evidence>
<gene>
    <name evidence="1" type="ORF">QBC37DRAFT_405424</name>
</gene>
<name>A0AAN6XWM9_9PEZI</name>
<accession>A0AAN6XWM9</accession>
<dbReference type="PANTHER" id="PTHR33112">
    <property type="entry name" value="DOMAIN PROTEIN, PUTATIVE-RELATED"/>
    <property type="match status" value="1"/>
</dbReference>
<sequence length="366" mass="41616">MALLRLIRLTTAFRRQQRPIGSKPAKKTTHARVVHFCQKQLYWECTELQASETFPFGLPSHGRHQYARIKLESPFSLSNASPESPSDLFKKGMRVWAQAVAAFASSDLTYPTDKLVAVSAIAKEMKPHMRCKYLAGLWETDLVYQLSWTGPWEALRPKAPPYVAPYVAPSWSWASAERPLPRLLEIYEWFHLNYIPKEQPLPLVEVLECHTQLASVDDDTGQVTGGFLKLRGQLIQVQYHQHRNITKNKSHQRDIDFMDGTPAGMSIWHDGETYANTSAPSDGAKLPNEVIFIEDNVRMNVLLLRKTGSSDHFTRAGIAYMYNPLEENNTGPKNLFVPLFQKVAVCRERIPNGFQDCSGIREVTIF</sequence>
<protein>
    <submittedName>
        <fullName evidence="1">Uncharacterized protein</fullName>
    </submittedName>
</protein>
<reference evidence="1" key="2">
    <citation type="submission" date="2023-05" db="EMBL/GenBank/DDBJ databases">
        <authorList>
            <consortium name="Lawrence Berkeley National Laboratory"/>
            <person name="Steindorff A."/>
            <person name="Hensen N."/>
            <person name="Bonometti L."/>
            <person name="Westerberg I."/>
            <person name="Brannstrom I.O."/>
            <person name="Guillou S."/>
            <person name="Cros-Aarteil S."/>
            <person name="Calhoun S."/>
            <person name="Haridas S."/>
            <person name="Kuo A."/>
            <person name="Mondo S."/>
            <person name="Pangilinan J."/>
            <person name="Riley R."/>
            <person name="Labutti K."/>
            <person name="Andreopoulos B."/>
            <person name="Lipzen A."/>
            <person name="Chen C."/>
            <person name="Yanf M."/>
            <person name="Daum C."/>
            <person name="Ng V."/>
            <person name="Clum A."/>
            <person name="Ohm R."/>
            <person name="Martin F."/>
            <person name="Silar P."/>
            <person name="Natvig D."/>
            <person name="Lalanne C."/>
            <person name="Gautier V."/>
            <person name="Ament-Velasquez S.L."/>
            <person name="Kruys A."/>
            <person name="Hutchinson M.I."/>
            <person name="Powell A.J."/>
            <person name="Barry K."/>
            <person name="Miller A.N."/>
            <person name="Grigoriev I.V."/>
            <person name="Debuchy R."/>
            <person name="Gladieux P."/>
            <person name="Thoren M.H."/>
            <person name="Johannesson H."/>
        </authorList>
    </citation>
    <scope>NUCLEOTIDE SEQUENCE</scope>
    <source>
        <strain evidence="1">PSN293</strain>
    </source>
</reference>
<comment type="caution">
    <text evidence="1">The sequence shown here is derived from an EMBL/GenBank/DDBJ whole genome shotgun (WGS) entry which is preliminary data.</text>
</comment>
<dbReference type="Proteomes" id="UP001301769">
    <property type="component" value="Unassembled WGS sequence"/>
</dbReference>
<dbReference type="PANTHER" id="PTHR33112:SF16">
    <property type="entry name" value="HETEROKARYON INCOMPATIBILITY DOMAIN-CONTAINING PROTEIN"/>
    <property type="match status" value="1"/>
</dbReference>
<organism evidence="1 2">
    <name type="scientific">Rhypophila decipiens</name>
    <dbReference type="NCBI Taxonomy" id="261697"/>
    <lineage>
        <taxon>Eukaryota</taxon>
        <taxon>Fungi</taxon>
        <taxon>Dikarya</taxon>
        <taxon>Ascomycota</taxon>
        <taxon>Pezizomycotina</taxon>
        <taxon>Sordariomycetes</taxon>
        <taxon>Sordariomycetidae</taxon>
        <taxon>Sordariales</taxon>
        <taxon>Naviculisporaceae</taxon>
        <taxon>Rhypophila</taxon>
    </lineage>
</organism>
<proteinExistence type="predicted"/>
<keyword evidence="2" id="KW-1185">Reference proteome</keyword>